<keyword evidence="8 11" id="KW-0472">Membrane</keyword>
<dbReference type="PATRIC" id="fig|405446.3.peg.2366"/>
<proteinExistence type="inferred from homology"/>
<evidence type="ECO:0000256" key="7">
    <source>
        <dbReference type="ARBA" id="ARBA00022989"/>
    </source>
</evidence>
<dbReference type="InterPro" id="IPR012902">
    <property type="entry name" value="N_methyl_site"/>
</dbReference>
<name>A0A0R0CLV9_9GAMM</name>
<feature type="domain" description="General secretion pathway GspH" evidence="12">
    <location>
        <begin position="51"/>
        <end position="167"/>
    </location>
</feature>
<comment type="caution">
    <text evidence="13">The sequence shown here is derived from an EMBL/GenBank/DDBJ whole genome shotgun (WGS) entry which is preliminary data.</text>
</comment>
<keyword evidence="14" id="KW-1185">Reference proteome</keyword>
<accession>A0A0R0CLV9</accession>
<feature type="transmembrane region" description="Helical" evidence="11">
    <location>
        <begin position="20"/>
        <end position="39"/>
    </location>
</feature>
<dbReference type="InterPro" id="IPR045584">
    <property type="entry name" value="Pilin-like"/>
</dbReference>
<dbReference type="Gene3D" id="3.55.40.10">
    <property type="entry name" value="minor pseudopilin epsh domain"/>
    <property type="match status" value="1"/>
</dbReference>
<dbReference type="GO" id="GO:0015627">
    <property type="term" value="C:type II protein secretion system complex"/>
    <property type="evidence" value="ECO:0007669"/>
    <property type="project" value="InterPro"/>
</dbReference>
<dbReference type="OrthoDB" id="2313614at2"/>
<evidence type="ECO:0000256" key="2">
    <source>
        <dbReference type="ARBA" id="ARBA00021549"/>
    </source>
</evidence>
<evidence type="ECO:0000259" key="12">
    <source>
        <dbReference type="Pfam" id="PF12019"/>
    </source>
</evidence>
<gene>
    <name evidence="13" type="ORF">ABB27_13770</name>
</gene>
<dbReference type="Pfam" id="PF12019">
    <property type="entry name" value="GspH"/>
    <property type="match status" value="1"/>
</dbReference>
<comment type="similarity">
    <text evidence="9">Belongs to the GSP H family.</text>
</comment>
<dbReference type="PROSITE" id="PS00409">
    <property type="entry name" value="PROKAR_NTER_METHYL"/>
    <property type="match status" value="1"/>
</dbReference>
<keyword evidence="5" id="KW-0997">Cell inner membrane</keyword>
<keyword evidence="4" id="KW-0488">Methylation</keyword>
<dbReference type="EMBL" id="LDJJ01000047">
    <property type="protein sequence ID" value="KRG66468.1"/>
    <property type="molecule type" value="Genomic_DNA"/>
</dbReference>
<evidence type="ECO:0000256" key="9">
    <source>
        <dbReference type="ARBA" id="ARBA00025772"/>
    </source>
</evidence>
<sequence>MNQPSTATPHAMRGLTLLEATMVMAIGLILGAITLPHMLKLTEKQRAISSANLLVSHIALARNHAVTQRRVATLCPSSDGTSCRADNNWSLGWLVMDSAPNPAATARSARILMTAQLPANTRVHIYSNKGRTRLRYLPDGRSTGANTSFRICTSGAMSSKIVVSNGGRVRSEATPVGTSCH</sequence>
<evidence type="ECO:0000313" key="13">
    <source>
        <dbReference type="EMBL" id="KRG66468.1"/>
    </source>
</evidence>
<protein>
    <recommendedName>
        <fullName evidence="2">Type II secretion system protein H</fullName>
    </recommendedName>
    <alternativeName>
        <fullName evidence="10">General secretion pathway protein H</fullName>
    </alternativeName>
</protein>
<dbReference type="AlphaFoldDB" id="A0A0R0CLV9"/>
<evidence type="ECO:0000256" key="8">
    <source>
        <dbReference type="ARBA" id="ARBA00023136"/>
    </source>
</evidence>
<evidence type="ECO:0000256" key="11">
    <source>
        <dbReference type="SAM" id="Phobius"/>
    </source>
</evidence>
<evidence type="ECO:0000256" key="4">
    <source>
        <dbReference type="ARBA" id="ARBA00022481"/>
    </source>
</evidence>
<evidence type="ECO:0000256" key="6">
    <source>
        <dbReference type="ARBA" id="ARBA00022692"/>
    </source>
</evidence>
<comment type="subcellular location">
    <subcellularLocation>
        <location evidence="1">Cell inner membrane</location>
        <topology evidence="1">Single-pass membrane protein</topology>
    </subcellularLocation>
</comment>
<dbReference type="RefSeq" id="WP_161809656.1">
    <property type="nucleotide sequence ID" value="NZ_LDJJ01000047.1"/>
</dbReference>
<dbReference type="GO" id="GO:0005886">
    <property type="term" value="C:plasma membrane"/>
    <property type="evidence" value="ECO:0007669"/>
    <property type="project" value="UniProtKB-SubCell"/>
</dbReference>
<evidence type="ECO:0000256" key="3">
    <source>
        <dbReference type="ARBA" id="ARBA00022475"/>
    </source>
</evidence>
<dbReference type="InterPro" id="IPR022346">
    <property type="entry name" value="T2SS_GspH"/>
</dbReference>
<organism evidence="13 14">
    <name type="scientific">Stenotrophomonas terrae</name>
    <dbReference type="NCBI Taxonomy" id="405446"/>
    <lineage>
        <taxon>Bacteria</taxon>
        <taxon>Pseudomonadati</taxon>
        <taxon>Pseudomonadota</taxon>
        <taxon>Gammaproteobacteria</taxon>
        <taxon>Lysobacterales</taxon>
        <taxon>Lysobacteraceae</taxon>
        <taxon>Stenotrophomonas</taxon>
    </lineage>
</organism>
<dbReference type="SUPFAM" id="SSF54523">
    <property type="entry name" value="Pili subunits"/>
    <property type="match status" value="1"/>
</dbReference>
<keyword evidence="3" id="KW-1003">Cell membrane</keyword>
<evidence type="ECO:0000313" key="14">
    <source>
        <dbReference type="Proteomes" id="UP000051863"/>
    </source>
</evidence>
<keyword evidence="6 11" id="KW-0812">Transmembrane</keyword>
<dbReference type="Proteomes" id="UP000051863">
    <property type="component" value="Unassembled WGS sequence"/>
</dbReference>
<evidence type="ECO:0000256" key="5">
    <source>
        <dbReference type="ARBA" id="ARBA00022519"/>
    </source>
</evidence>
<evidence type="ECO:0000256" key="1">
    <source>
        <dbReference type="ARBA" id="ARBA00004377"/>
    </source>
</evidence>
<reference evidence="13 14" key="1">
    <citation type="submission" date="2015-05" db="EMBL/GenBank/DDBJ databases">
        <title>Genome sequencing and analysis of members of genus Stenotrophomonas.</title>
        <authorList>
            <person name="Patil P.P."/>
            <person name="Midha S."/>
            <person name="Patil P.B."/>
        </authorList>
    </citation>
    <scope>NUCLEOTIDE SEQUENCE [LARGE SCALE GENOMIC DNA]</scope>
    <source>
        <strain evidence="13 14">DSM 18941</strain>
    </source>
</reference>
<evidence type="ECO:0000256" key="10">
    <source>
        <dbReference type="ARBA" id="ARBA00030775"/>
    </source>
</evidence>
<dbReference type="GO" id="GO:0015628">
    <property type="term" value="P:protein secretion by the type II secretion system"/>
    <property type="evidence" value="ECO:0007669"/>
    <property type="project" value="InterPro"/>
</dbReference>
<keyword evidence="7 11" id="KW-1133">Transmembrane helix</keyword>